<dbReference type="NCBIfam" id="TIGR00217">
    <property type="entry name" value="malQ"/>
    <property type="match status" value="1"/>
</dbReference>
<feature type="compositionally biased region" description="Low complexity" evidence="11">
    <location>
        <begin position="57"/>
        <end position="66"/>
    </location>
</feature>
<sequence>MASDDSDSSTGSSTDSSGGSDTGTGPDAGIGNGTDRGTGAGSGSGPGAGSGAGSGPAGQAAGNGRAVRAGGIDPPLAELADVYGVATRYVDADDREVAVDPQVVRAVLGLLDVDTADPAAALATARDAPWRRPLPACVIVRRSAPTPVIARVPAGTVPVAELELEDGGRRDLTGWGATVGRRRVDGRELLGVPLALPAGLPLGDHVLRLRAGAVTATAQLVVVPDAVPGPAGAVPGRAWGWMIQLYALRSAGSWGMGDYADLADLAAWSGGEEGGRADVLLVNPLHAAAPTFPVEPSPYFPASRRFASPLYLHPQDLPEYARADAATRTRVDQLAATARAAAAADPPPADEPRDGEPADTGLVAVEPADSSPEHGGLAGDDPGEAGPAAGRAGLLDRDAVWRAKLAALELLFSVSGPGEVAGPGEADGPETGHDGLTDFATWCALAERHGPDWRRWPAHLRDPHSPAVAAARVELRERIAFHRWLQHACDAELAAAQAAARDAGMTVGIVHDLAVGVDPGGADAWALRDVFAAGATVGAPPDGFNQQGQDWALPPWRPDRLAETGYAPFRQMVAAVLRRGGGIRVDHVLGLFRLWWIPTGNSAAAGTYVRYDADAMLGLLALEAARARALVVGEDLGTVESSVAARLARAGVLGSTVAWFERDADGEPLPPRRWREPAMASITTHDLPTVAGYLTGAHVRVRARRGLLRHSPDAELRAWRRERDALIALLRAEGLLAVAPTAVDDLDQSALREVAFALHGLLVRSPARIVLAAPGDALGDLRQPNLPGTVDAYPNWRLPVTDADGRSVTVERLRADPRVHRLAGLLAQVREQARRA</sequence>
<reference evidence="13 14" key="1">
    <citation type="submission" date="2011-05" db="EMBL/GenBank/DDBJ databases">
        <title>Complete sequence of chromosome of Frankia symbiont of Datisca glomerata.</title>
        <authorList>
            <consortium name="US DOE Joint Genome Institute"/>
            <person name="Lucas S."/>
            <person name="Han J."/>
            <person name="Lapidus A."/>
            <person name="Cheng J.-F."/>
            <person name="Goodwin L."/>
            <person name="Pitluck S."/>
            <person name="Peters L."/>
            <person name="Mikhailova N."/>
            <person name="Chertkov O."/>
            <person name="Teshima H."/>
            <person name="Han C."/>
            <person name="Tapia R."/>
            <person name="Land M."/>
            <person name="Hauser L."/>
            <person name="Kyrpides N."/>
            <person name="Ivanova N."/>
            <person name="Pagani I."/>
            <person name="Berry A."/>
            <person name="Pawlowski K."/>
            <person name="Persson T."/>
            <person name="Vanden Heuvel B."/>
            <person name="Benson D."/>
            <person name="Woyke T."/>
        </authorList>
    </citation>
    <scope>NUCLEOTIDE SEQUENCE [LARGE SCALE GENOMIC DNA]</scope>
    <source>
        <strain evidence="14">4085684</strain>
    </source>
</reference>
<feature type="region of interest" description="Disordered" evidence="11">
    <location>
        <begin position="334"/>
        <end position="390"/>
    </location>
</feature>
<feature type="domain" description="MalQ N-terminal beta-sandwich" evidence="12">
    <location>
        <begin position="134"/>
        <end position="224"/>
    </location>
</feature>
<feature type="compositionally biased region" description="Low complexity" evidence="11">
    <location>
        <begin position="8"/>
        <end position="19"/>
    </location>
</feature>
<accession>F8B2X0</accession>
<dbReference type="SUPFAM" id="SSF51445">
    <property type="entry name" value="(Trans)glycosidases"/>
    <property type="match status" value="1"/>
</dbReference>
<dbReference type="GO" id="GO:0005975">
    <property type="term" value="P:carbohydrate metabolic process"/>
    <property type="evidence" value="ECO:0007669"/>
    <property type="project" value="InterPro"/>
</dbReference>
<evidence type="ECO:0000256" key="4">
    <source>
        <dbReference type="ARBA" id="ARBA00020295"/>
    </source>
</evidence>
<evidence type="ECO:0000256" key="11">
    <source>
        <dbReference type="SAM" id="MobiDB-lite"/>
    </source>
</evidence>
<keyword evidence="6 10" id="KW-0808">Transferase</keyword>
<keyword evidence="14" id="KW-1185">Reference proteome</keyword>
<feature type="region of interest" description="Disordered" evidence="11">
    <location>
        <begin position="1"/>
        <end position="66"/>
    </location>
</feature>
<dbReference type="PANTHER" id="PTHR32438">
    <property type="entry name" value="4-ALPHA-GLUCANOTRANSFERASE DPE1, CHLOROPLASTIC/AMYLOPLASTIC"/>
    <property type="match status" value="1"/>
</dbReference>
<dbReference type="AlphaFoldDB" id="F8B2X0"/>
<protein>
    <recommendedName>
        <fullName evidence="4 10">4-alpha-glucanotransferase</fullName>
        <ecNumber evidence="3 10">2.4.1.25</ecNumber>
    </recommendedName>
    <alternativeName>
        <fullName evidence="8 10">Amylomaltase</fullName>
    </alternativeName>
    <alternativeName>
        <fullName evidence="9 10">Disproportionating enzyme</fullName>
    </alternativeName>
</protein>
<comment type="catalytic activity">
    <reaction evidence="1 10">
        <text>Transfers a segment of a (1-&gt;4)-alpha-D-glucan to a new position in an acceptor, which may be glucose or a (1-&gt;4)-alpha-D-glucan.</text>
        <dbReference type="EC" id="2.4.1.25"/>
    </reaction>
</comment>
<gene>
    <name evidence="13" type="ordered locus">FsymDg_1490</name>
</gene>
<keyword evidence="7 10" id="KW-0119">Carbohydrate metabolism</keyword>
<dbReference type="Proteomes" id="UP000001549">
    <property type="component" value="Chromosome"/>
</dbReference>
<dbReference type="RefSeq" id="WP_013872916.1">
    <property type="nucleotide sequence ID" value="NC_015656.1"/>
</dbReference>
<dbReference type="GO" id="GO:0004134">
    <property type="term" value="F:4-alpha-glucanotransferase activity"/>
    <property type="evidence" value="ECO:0007669"/>
    <property type="project" value="UniProtKB-EC"/>
</dbReference>
<evidence type="ECO:0000256" key="7">
    <source>
        <dbReference type="ARBA" id="ARBA00023277"/>
    </source>
</evidence>
<evidence type="ECO:0000256" key="8">
    <source>
        <dbReference type="ARBA" id="ARBA00031423"/>
    </source>
</evidence>
<dbReference type="HOGENOM" id="CLU_022072_1_0_11"/>
<dbReference type="STRING" id="656024.FsymDg_1490"/>
<dbReference type="PANTHER" id="PTHR32438:SF5">
    <property type="entry name" value="4-ALPHA-GLUCANOTRANSFERASE DPE1, CHLOROPLASTIC_AMYLOPLASTIC"/>
    <property type="match status" value="1"/>
</dbReference>
<evidence type="ECO:0000256" key="5">
    <source>
        <dbReference type="ARBA" id="ARBA00022676"/>
    </source>
</evidence>
<keyword evidence="5 10" id="KW-0328">Glycosyltransferase</keyword>
<comment type="similarity">
    <text evidence="2 10">Belongs to the disproportionating enzyme family.</text>
</comment>
<dbReference type="EMBL" id="CP002801">
    <property type="protein sequence ID" value="AEH08952.1"/>
    <property type="molecule type" value="Genomic_DNA"/>
</dbReference>
<evidence type="ECO:0000256" key="6">
    <source>
        <dbReference type="ARBA" id="ARBA00022679"/>
    </source>
</evidence>
<evidence type="ECO:0000256" key="1">
    <source>
        <dbReference type="ARBA" id="ARBA00000439"/>
    </source>
</evidence>
<dbReference type="InterPro" id="IPR017853">
    <property type="entry name" value="GH"/>
</dbReference>
<evidence type="ECO:0000256" key="2">
    <source>
        <dbReference type="ARBA" id="ARBA00005684"/>
    </source>
</evidence>
<dbReference type="EC" id="2.4.1.25" evidence="3 10"/>
<evidence type="ECO:0000256" key="3">
    <source>
        <dbReference type="ARBA" id="ARBA00012560"/>
    </source>
</evidence>
<evidence type="ECO:0000313" key="13">
    <source>
        <dbReference type="EMBL" id="AEH08952.1"/>
    </source>
</evidence>
<evidence type="ECO:0000256" key="9">
    <source>
        <dbReference type="ARBA" id="ARBA00031501"/>
    </source>
</evidence>
<dbReference type="Pfam" id="PF02446">
    <property type="entry name" value="Glyco_hydro_77"/>
    <property type="match status" value="1"/>
</dbReference>
<dbReference type="KEGG" id="fsy:FsymDg_1490"/>
<organism evidence="13 14">
    <name type="scientific">Candidatus Protofrankia datiscae</name>
    <dbReference type="NCBI Taxonomy" id="2716812"/>
    <lineage>
        <taxon>Bacteria</taxon>
        <taxon>Bacillati</taxon>
        <taxon>Actinomycetota</taxon>
        <taxon>Actinomycetes</taxon>
        <taxon>Frankiales</taxon>
        <taxon>Frankiaceae</taxon>
        <taxon>Protofrankia</taxon>
    </lineage>
</organism>
<name>F8B2X0_9ACTN</name>
<dbReference type="eggNOG" id="COG1640">
    <property type="taxonomic scope" value="Bacteria"/>
</dbReference>
<evidence type="ECO:0000256" key="10">
    <source>
        <dbReference type="RuleBase" id="RU361207"/>
    </source>
</evidence>
<feature type="compositionally biased region" description="Gly residues" evidence="11">
    <location>
        <begin position="20"/>
        <end position="56"/>
    </location>
</feature>
<proteinExistence type="inferred from homology"/>
<dbReference type="Pfam" id="PF21226">
    <property type="entry name" value="MalQ_N"/>
    <property type="match status" value="1"/>
</dbReference>
<dbReference type="InterPro" id="IPR003385">
    <property type="entry name" value="Glyco_hydro_77"/>
</dbReference>
<dbReference type="InterPro" id="IPR048458">
    <property type="entry name" value="MalQ_N"/>
</dbReference>
<evidence type="ECO:0000313" key="14">
    <source>
        <dbReference type="Proteomes" id="UP000001549"/>
    </source>
</evidence>
<evidence type="ECO:0000259" key="12">
    <source>
        <dbReference type="Pfam" id="PF21226"/>
    </source>
</evidence>
<dbReference type="Gene3D" id="3.20.20.80">
    <property type="entry name" value="Glycosidases"/>
    <property type="match status" value="1"/>
</dbReference>
<feature type="compositionally biased region" description="Low complexity" evidence="11">
    <location>
        <begin position="335"/>
        <end position="344"/>
    </location>
</feature>